<dbReference type="Proteomes" id="UP001197247">
    <property type="component" value="Unassembled WGS sequence"/>
</dbReference>
<comment type="caution">
    <text evidence="8">The sequence shown here is derived from an EMBL/GenBank/DDBJ whole genome shotgun (WGS) entry which is preliminary data.</text>
</comment>
<keyword evidence="5 6" id="KW-0472">Membrane</keyword>
<evidence type="ECO:0000313" key="9">
    <source>
        <dbReference type="Proteomes" id="UP001197247"/>
    </source>
</evidence>
<proteinExistence type="predicted"/>
<comment type="subcellular location">
    <subcellularLocation>
        <location evidence="1">Cell membrane</location>
        <topology evidence="1">Multi-pass membrane protein</topology>
    </subcellularLocation>
</comment>
<name>A0ABS5TES8_9ACTN</name>
<feature type="domain" description="ABC3 transporter permease C-terminal" evidence="7">
    <location>
        <begin position="581"/>
        <end position="693"/>
    </location>
</feature>
<protein>
    <submittedName>
        <fullName evidence="8">ABC transporter permease</fullName>
    </submittedName>
</protein>
<feature type="transmembrane region" description="Helical" evidence="6">
    <location>
        <begin position="365"/>
        <end position="391"/>
    </location>
</feature>
<keyword evidence="2" id="KW-1003">Cell membrane</keyword>
<dbReference type="InterPro" id="IPR003838">
    <property type="entry name" value="ABC3_permease_C"/>
</dbReference>
<feature type="transmembrane region" description="Helical" evidence="6">
    <location>
        <begin position="397"/>
        <end position="416"/>
    </location>
</feature>
<evidence type="ECO:0000256" key="4">
    <source>
        <dbReference type="ARBA" id="ARBA00022989"/>
    </source>
</evidence>
<feature type="transmembrane region" description="Helical" evidence="6">
    <location>
        <begin position="575"/>
        <end position="600"/>
    </location>
</feature>
<feature type="transmembrane region" description="Helical" evidence="6">
    <location>
        <begin position="447"/>
        <end position="465"/>
    </location>
</feature>
<reference evidence="8 9" key="1">
    <citation type="submission" date="2021-05" db="EMBL/GenBank/DDBJ databases">
        <title>Kineosporia and Streptomyces sp. nov. two new marine actinobacteria isolated from Coral.</title>
        <authorList>
            <person name="Buangrab K."/>
            <person name="Sutthacheep M."/>
            <person name="Yeemin T."/>
            <person name="Harunari E."/>
            <person name="Igarashi Y."/>
            <person name="Kanchanasin P."/>
            <person name="Tanasupawat S."/>
            <person name="Phongsopitanun W."/>
        </authorList>
    </citation>
    <scope>NUCLEOTIDE SEQUENCE [LARGE SCALE GENOMIC DNA]</scope>
    <source>
        <strain evidence="8 9">J2-2</strain>
    </source>
</reference>
<dbReference type="RefSeq" id="WP_214155887.1">
    <property type="nucleotide sequence ID" value="NZ_JAHBAY010000004.1"/>
</dbReference>
<sequence length="706" mass="72871">MRGRARADRGPLLLTALVVFLAVLITAGVPPLLRTRGDRAVAEVVQGAGGDADLTASVTFDPESPAYPRARIDSSAEIVDGYYENALRYLDPSLEKVFGSPVASVGSGDLQVTSGTTPGLNMRLVYADSPRDEDHGPAVTWVAGEAPGAGQGSARTSDAPWPVQVGLSEATAKLLGAGPGDTISAQDYDKAPIEVHVSGVYRARRGTDDVWRTEPELLAPRTVTDTRGLTTSYFSVLMTGESLPDGRLATDPYSGLFVNLEFLPDPALVTRDSAPALIDALVQLEAGTKAYQIDGPPVIFGTGLDTLLQRLLNQIAVATALAAVLLSALLVAVALALLLTADLLARRRAGVLTGLRRRGASLPGLGAELAVESLAVAGIAGGAGLAVAWWLTGSLSLSWVWPVLLVAVLGAPVAAVSEAARATPRKAAPANRSARRTLAVTRQLRRITIEVAIVLAAAAAGTALAQRGVTANDVLPAVAPSLVAVTGGVLVLRLLPVLLRLFLRLGNRFRGALPLLAAGRAAATVSRPLPMVLIVTSVSLGVFALAVRATASGPGRPADDAHPLPPALADGLRDLALTCGLLLFLLAGLAVALGTFAGAGDRAETFARLRTLGMTPAATRRIALGELLPVAVIGGVVGWALGRVLASEAIGLLSLKMLNDLPADPALVVPAVTYLPIMLLPAAVVVLVLAESSVRRRERLGQVLRA</sequence>
<evidence type="ECO:0000259" key="7">
    <source>
        <dbReference type="Pfam" id="PF02687"/>
    </source>
</evidence>
<dbReference type="Pfam" id="PF02687">
    <property type="entry name" value="FtsX"/>
    <property type="match status" value="1"/>
</dbReference>
<keyword evidence="4 6" id="KW-1133">Transmembrane helix</keyword>
<evidence type="ECO:0000256" key="1">
    <source>
        <dbReference type="ARBA" id="ARBA00004651"/>
    </source>
</evidence>
<feature type="transmembrane region" description="Helical" evidence="6">
    <location>
        <begin position="477"/>
        <end position="503"/>
    </location>
</feature>
<evidence type="ECO:0000313" key="8">
    <source>
        <dbReference type="EMBL" id="MBT0769587.1"/>
    </source>
</evidence>
<keyword evidence="9" id="KW-1185">Reference proteome</keyword>
<evidence type="ECO:0000256" key="2">
    <source>
        <dbReference type="ARBA" id="ARBA00022475"/>
    </source>
</evidence>
<gene>
    <name evidence="8" type="ORF">KIH74_11685</name>
</gene>
<evidence type="ECO:0000256" key="3">
    <source>
        <dbReference type="ARBA" id="ARBA00022692"/>
    </source>
</evidence>
<evidence type="ECO:0000256" key="6">
    <source>
        <dbReference type="SAM" id="Phobius"/>
    </source>
</evidence>
<accession>A0ABS5TES8</accession>
<organism evidence="8 9">
    <name type="scientific">Kineosporia corallincola</name>
    <dbReference type="NCBI Taxonomy" id="2835133"/>
    <lineage>
        <taxon>Bacteria</taxon>
        <taxon>Bacillati</taxon>
        <taxon>Actinomycetota</taxon>
        <taxon>Actinomycetes</taxon>
        <taxon>Kineosporiales</taxon>
        <taxon>Kineosporiaceae</taxon>
        <taxon>Kineosporia</taxon>
    </lineage>
</organism>
<feature type="transmembrane region" description="Helical" evidence="6">
    <location>
        <begin position="621"/>
        <end position="646"/>
    </location>
</feature>
<keyword evidence="3 6" id="KW-0812">Transmembrane</keyword>
<feature type="transmembrane region" description="Helical" evidence="6">
    <location>
        <begin position="315"/>
        <end position="344"/>
    </location>
</feature>
<evidence type="ECO:0000256" key="5">
    <source>
        <dbReference type="ARBA" id="ARBA00023136"/>
    </source>
</evidence>
<feature type="transmembrane region" description="Helical" evidence="6">
    <location>
        <begin position="666"/>
        <end position="690"/>
    </location>
</feature>
<dbReference type="EMBL" id="JAHBAY010000004">
    <property type="protein sequence ID" value="MBT0769587.1"/>
    <property type="molecule type" value="Genomic_DNA"/>
</dbReference>
<feature type="transmembrane region" description="Helical" evidence="6">
    <location>
        <begin position="529"/>
        <end position="547"/>
    </location>
</feature>